<dbReference type="SUPFAM" id="SSF56815">
    <property type="entry name" value="Sec1/munc18-like (SM) proteins"/>
    <property type="match status" value="1"/>
</dbReference>
<dbReference type="InterPro" id="IPR043127">
    <property type="entry name" value="Sec-1-like_dom3a"/>
</dbReference>
<dbReference type="PANTHER" id="PTHR11679">
    <property type="entry name" value="VESICLE PROTEIN SORTING-ASSOCIATED"/>
    <property type="match status" value="1"/>
</dbReference>
<evidence type="ECO:0000256" key="1">
    <source>
        <dbReference type="ARBA" id="ARBA00009884"/>
    </source>
</evidence>
<reference evidence="2 3" key="1">
    <citation type="journal article" date="2019" name="PLoS Biol.">
        <title>Sex chromosomes control vertical transmission of feminizing Wolbachia symbionts in an isopod.</title>
        <authorList>
            <person name="Becking T."/>
            <person name="Chebbi M.A."/>
            <person name="Giraud I."/>
            <person name="Moumen B."/>
            <person name="Laverre T."/>
            <person name="Caubet Y."/>
            <person name="Peccoud J."/>
            <person name="Gilbert C."/>
            <person name="Cordaux R."/>
        </authorList>
    </citation>
    <scope>NUCLEOTIDE SEQUENCE [LARGE SCALE GENOMIC DNA]</scope>
    <source>
        <strain evidence="2">ANa2</strain>
        <tissue evidence="2">Whole body excluding digestive tract and cuticle</tissue>
    </source>
</reference>
<dbReference type="Pfam" id="PF00995">
    <property type="entry name" value="Sec1"/>
    <property type="match status" value="1"/>
</dbReference>
<accession>A0A5N5T3P2</accession>
<keyword evidence="3" id="KW-1185">Reference proteome</keyword>
<dbReference type="InterPro" id="IPR043154">
    <property type="entry name" value="Sec-1-like_dom1"/>
</dbReference>
<name>A0A5N5T3P2_9CRUS</name>
<dbReference type="EMBL" id="SEYY01011552">
    <property type="protein sequence ID" value="KAB7501151.1"/>
    <property type="molecule type" value="Genomic_DNA"/>
</dbReference>
<dbReference type="Gene3D" id="3.40.50.2060">
    <property type="match status" value="1"/>
</dbReference>
<dbReference type="GO" id="GO:0016192">
    <property type="term" value="P:vesicle-mediated transport"/>
    <property type="evidence" value="ECO:0007669"/>
    <property type="project" value="InterPro"/>
</dbReference>
<evidence type="ECO:0000313" key="3">
    <source>
        <dbReference type="Proteomes" id="UP000326759"/>
    </source>
</evidence>
<evidence type="ECO:0000313" key="2">
    <source>
        <dbReference type="EMBL" id="KAB7501151.1"/>
    </source>
</evidence>
<dbReference type="InterPro" id="IPR001619">
    <property type="entry name" value="Sec1-like"/>
</dbReference>
<protein>
    <submittedName>
        <fullName evidence="2">Vacuolar protein sorting-associated protein 45</fullName>
    </submittedName>
</protein>
<gene>
    <name evidence="2" type="ORF">Anas_14077</name>
</gene>
<organism evidence="2 3">
    <name type="scientific">Armadillidium nasatum</name>
    <dbReference type="NCBI Taxonomy" id="96803"/>
    <lineage>
        <taxon>Eukaryota</taxon>
        <taxon>Metazoa</taxon>
        <taxon>Ecdysozoa</taxon>
        <taxon>Arthropoda</taxon>
        <taxon>Crustacea</taxon>
        <taxon>Multicrustacea</taxon>
        <taxon>Malacostraca</taxon>
        <taxon>Eumalacostraca</taxon>
        <taxon>Peracarida</taxon>
        <taxon>Isopoda</taxon>
        <taxon>Oniscidea</taxon>
        <taxon>Crinocheta</taxon>
        <taxon>Armadillidiidae</taxon>
        <taxon>Armadillidium</taxon>
    </lineage>
</organism>
<proteinExistence type="inferred from homology"/>
<dbReference type="OrthoDB" id="10266265at2759"/>
<dbReference type="Proteomes" id="UP000326759">
    <property type="component" value="Unassembled WGS sequence"/>
</dbReference>
<comment type="similarity">
    <text evidence="1">Belongs to the STXBP/unc-18/SEC1 family.</text>
</comment>
<dbReference type="Gene3D" id="3.90.830.10">
    <property type="entry name" value="Syntaxin Binding Protein 1, Chain A, domain 2"/>
    <property type="match status" value="1"/>
</dbReference>
<comment type="caution">
    <text evidence="2">The sequence shown here is derived from an EMBL/GenBank/DDBJ whole genome shotgun (WGS) entry which is preliminary data.</text>
</comment>
<sequence length="368" mass="42378">MSLTNLMKCYINKMIKESEPGYKVMLLDKYTTSLISLIMGMNEIMKEEVYLFEQLGQVNYSENMAYLKCIVFVRPTSTNVAALCQELQKPRYGSYYLNFSNSISKSDVKLLAESDEHEVVQEIHEIYADFLVHTPHLFSLSLPNCLQGQKWDSDALQRCIQGVAAVCFSLHIMPIIRYQNNSELCSSLAENVMLIKEGLVCYDSPVQNNSLLLILDRQEDPVTPLLHQWTYEAMVHELLGVHNGRVKIEHERSSSREEVKEFVMIPCQDDFYLKCMYLNYGDIGQTIKELMEEYQQKLSKQQNVESLSDMKKFVENYPEFKKMSGTVSKHVTILGELSRIVSSNKLLEISECEQELVCGTEINFQISN</sequence>
<dbReference type="AlphaFoldDB" id="A0A5N5T3P2"/>
<dbReference type="InterPro" id="IPR036045">
    <property type="entry name" value="Sec1-like_sf"/>
</dbReference>